<dbReference type="Pfam" id="PF09992">
    <property type="entry name" value="NAGPA"/>
    <property type="match status" value="1"/>
</dbReference>
<reference evidence="3 4" key="1">
    <citation type="submission" date="2014-08" db="EMBL/GenBank/DDBJ databases">
        <title>Comparative genomics of the Paenibacillus odorifer group.</title>
        <authorList>
            <person name="den Bakker H.C."/>
            <person name="Tsai Y.-C."/>
            <person name="Martin N."/>
            <person name="Korlach J."/>
            <person name="Wiedmann M."/>
        </authorList>
    </citation>
    <scope>NUCLEOTIDE SEQUENCE [LARGE SCALE GENOMIC DNA]</scope>
    <source>
        <strain evidence="3 4">DSM 14472</strain>
    </source>
</reference>
<organism evidence="3 4">
    <name type="scientific">Paenibacillus stellifer</name>
    <dbReference type="NCBI Taxonomy" id="169760"/>
    <lineage>
        <taxon>Bacteria</taxon>
        <taxon>Bacillati</taxon>
        <taxon>Bacillota</taxon>
        <taxon>Bacilli</taxon>
        <taxon>Bacillales</taxon>
        <taxon>Paenibacillaceae</taxon>
        <taxon>Paenibacillus</taxon>
    </lineage>
</organism>
<dbReference type="PANTHER" id="PTHR40446">
    <property type="entry name" value="N-ACETYLGLUCOSAMINE-1-PHOSPHODIESTER ALPHA-N-ACETYLGLUCOSAMINIDASE"/>
    <property type="match status" value="1"/>
</dbReference>
<dbReference type="Proteomes" id="UP000029507">
    <property type="component" value="Chromosome"/>
</dbReference>
<keyword evidence="4" id="KW-1185">Reference proteome</keyword>
<dbReference type="RefSeq" id="WP_038693371.1">
    <property type="nucleotide sequence ID" value="NZ_CP009286.1"/>
</dbReference>
<dbReference type="HOGENOM" id="CLU_049565_0_0_9"/>
<feature type="region of interest" description="Disordered" evidence="1">
    <location>
        <begin position="64"/>
        <end position="98"/>
    </location>
</feature>
<evidence type="ECO:0000259" key="2">
    <source>
        <dbReference type="Pfam" id="PF09992"/>
    </source>
</evidence>
<name>A0A089LMV6_9BACL</name>
<dbReference type="OrthoDB" id="9809781at2"/>
<feature type="domain" description="Phosphodiester glycosidase" evidence="2">
    <location>
        <begin position="162"/>
        <end position="343"/>
    </location>
</feature>
<protein>
    <submittedName>
        <fullName evidence="3">Exopolysaccharide biosynthesis protein</fullName>
    </submittedName>
</protein>
<dbReference type="STRING" id="169760.PSTEL_03000"/>
<dbReference type="EMBL" id="CP009286">
    <property type="protein sequence ID" value="AIQ62237.1"/>
    <property type="molecule type" value="Genomic_DNA"/>
</dbReference>
<dbReference type="InterPro" id="IPR018711">
    <property type="entry name" value="NAGPA"/>
</dbReference>
<evidence type="ECO:0000256" key="1">
    <source>
        <dbReference type="SAM" id="MobiDB-lite"/>
    </source>
</evidence>
<dbReference type="AlphaFoldDB" id="A0A089LMV6"/>
<dbReference type="PANTHER" id="PTHR40446:SF2">
    <property type="entry name" value="N-ACETYLGLUCOSAMINE-1-PHOSPHODIESTER ALPHA-N-ACETYLGLUCOSAMINIDASE"/>
    <property type="match status" value="1"/>
</dbReference>
<evidence type="ECO:0000313" key="3">
    <source>
        <dbReference type="EMBL" id="AIQ62237.1"/>
    </source>
</evidence>
<evidence type="ECO:0000313" key="4">
    <source>
        <dbReference type="Proteomes" id="UP000029507"/>
    </source>
</evidence>
<sequence>MSKKRKSPKKLIIVLSLSLTAIGATVYGLADRYLIEHVEAVVAAPTVASETAAVSTADSASASAGTTTAASTGSTAGSDSGTGSASSIGSAADSASSDDWNYNSDDVDIAVKKVETGSGSDKITYYVADVQLKSSANLLTAFADNAFGRNIIENTSEIASSNNAILAINGDYYGFRNDGVVIRNGTLYRNEPAREGLALFSDGTMDSYNEEETSAEELLAEGVTNTFSFGPVLVNDGVAVTDFENVSIDTNFGNRSIDSANPRTGIGIISPNHYVFVVVDGRQEGYSRGMTLNEFAQLFKDLGATEAYNLDGGGSSTMYFNGKVVNSPGSKGQERGVSDIIFIAE</sequence>
<accession>A0A089LMV6</accession>
<gene>
    <name evidence="3" type="ORF">PSTEL_03000</name>
</gene>
<dbReference type="KEGG" id="pste:PSTEL_03000"/>
<proteinExistence type="predicted"/>